<keyword evidence="1" id="KW-0472">Membrane</keyword>
<accession>A0ABY5U6L0</accession>
<reference evidence="2" key="1">
    <citation type="submission" date="2022-08" db="EMBL/GenBank/DDBJ databases">
        <title>The complete genome sequence of the thermophilic bacterium Laceyella sacchari FBKL4.010 reveals the basis for tetramethylpyrazine biosynthesis in Moutai-flavor Daqu.</title>
        <authorList>
            <person name="Li D."/>
            <person name="Huang W."/>
            <person name="Wang C."/>
            <person name="Qiu S."/>
        </authorList>
    </citation>
    <scope>NUCLEOTIDE SEQUENCE</scope>
    <source>
        <strain evidence="2">FBKL4.014</strain>
        <plasmid evidence="2">unnamed</plasmid>
    </source>
</reference>
<organism evidence="2 3">
    <name type="scientific">Laceyella sacchari</name>
    <name type="common">Thermoactinomyces thalpophilus</name>
    <dbReference type="NCBI Taxonomy" id="37482"/>
    <lineage>
        <taxon>Bacteria</taxon>
        <taxon>Bacillati</taxon>
        <taxon>Bacillota</taxon>
        <taxon>Bacilli</taxon>
        <taxon>Bacillales</taxon>
        <taxon>Thermoactinomycetaceae</taxon>
        <taxon>Laceyella</taxon>
    </lineage>
</organism>
<evidence type="ECO:0000313" key="3">
    <source>
        <dbReference type="Proteomes" id="UP001058650"/>
    </source>
</evidence>
<dbReference type="RefSeq" id="WP_259436786.1">
    <property type="nucleotide sequence ID" value="NZ_CP103867.1"/>
</dbReference>
<keyword evidence="3" id="KW-1185">Reference proteome</keyword>
<feature type="transmembrane region" description="Helical" evidence="1">
    <location>
        <begin position="6"/>
        <end position="32"/>
    </location>
</feature>
<keyword evidence="1" id="KW-1133">Transmembrane helix</keyword>
<sequence>MIETSLKWACLTLVGTTCAVLIYLVIVLASIIRGDRHVKSVLNIGSEEYVFESKQGKELRFKHHKLFWLGVGAAYAVGVTLMFWYIILIPIVLALVGKVFGKVGFRKA</sequence>
<protein>
    <recommendedName>
        <fullName evidence="4">DUF3784 domain-containing protein</fullName>
    </recommendedName>
</protein>
<geneLocation type="plasmid" evidence="2 3">
    <name>unnamed</name>
</geneLocation>
<name>A0ABY5U6L0_LACSH</name>
<dbReference type="Proteomes" id="UP001058650">
    <property type="component" value="Plasmid unnamed"/>
</dbReference>
<evidence type="ECO:0000313" key="2">
    <source>
        <dbReference type="EMBL" id="UWE05292.1"/>
    </source>
</evidence>
<feature type="transmembrane region" description="Helical" evidence="1">
    <location>
        <begin position="66"/>
        <end position="96"/>
    </location>
</feature>
<evidence type="ECO:0008006" key="4">
    <source>
        <dbReference type="Google" id="ProtNLM"/>
    </source>
</evidence>
<keyword evidence="2" id="KW-0614">Plasmid</keyword>
<keyword evidence="1" id="KW-0812">Transmembrane</keyword>
<dbReference type="EMBL" id="CP103867">
    <property type="protein sequence ID" value="UWE05292.1"/>
    <property type="molecule type" value="Genomic_DNA"/>
</dbReference>
<proteinExistence type="predicted"/>
<gene>
    <name evidence="2" type="ORF">NYR52_16595</name>
</gene>
<evidence type="ECO:0000256" key="1">
    <source>
        <dbReference type="SAM" id="Phobius"/>
    </source>
</evidence>